<name>A0A0L9UM74_PHAAN</name>
<accession>A0A0L9UM74</accession>
<dbReference type="AlphaFoldDB" id="A0A0L9UM74"/>
<evidence type="ECO:0000313" key="1">
    <source>
        <dbReference type="EMBL" id="KOM43667.1"/>
    </source>
</evidence>
<protein>
    <submittedName>
        <fullName evidence="1">Uncharacterized protein</fullName>
    </submittedName>
</protein>
<dbReference type="Gramene" id="KOM43667">
    <property type="protein sequence ID" value="KOM43667"/>
    <property type="gene ID" value="LR48_Vigan05g127200"/>
</dbReference>
<organism evidence="1 2">
    <name type="scientific">Phaseolus angularis</name>
    <name type="common">Azuki bean</name>
    <name type="synonym">Vigna angularis</name>
    <dbReference type="NCBI Taxonomy" id="3914"/>
    <lineage>
        <taxon>Eukaryota</taxon>
        <taxon>Viridiplantae</taxon>
        <taxon>Streptophyta</taxon>
        <taxon>Embryophyta</taxon>
        <taxon>Tracheophyta</taxon>
        <taxon>Spermatophyta</taxon>
        <taxon>Magnoliopsida</taxon>
        <taxon>eudicotyledons</taxon>
        <taxon>Gunneridae</taxon>
        <taxon>Pentapetalae</taxon>
        <taxon>rosids</taxon>
        <taxon>fabids</taxon>
        <taxon>Fabales</taxon>
        <taxon>Fabaceae</taxon>
        <taxon>Papilionoideae</taxon>
        <taxon>50 kb inversion clade</taxon>
        <taxon>NPAAA clade</taxon>
        <taxon>indigoferoid/millettioid clade</taxon>
        <taxon>Phaseoleae</taxon>
        <taxon>Vigna</taxon>
    </lineage>
</organism>
<proteinExistence type="predicted"/>
<reference evidence="2" key="1">
    <citation type="journal article" date="2015" name="Proc. Natl. Acad. Sci. U.S.A.">
        <title>Genome sequencing of adzuki bean (Vigna angularis) provides insight into high starch and low fat accumulation and domestication.</title>
        <authorList>
            <person name="Yang K."/>
            <person name="Tian Z."/>
            <person name="Chen C."/>
            <person name="Luo L."/>
            <person name="Zhao B."/>
            <person name="Wang Z."/>
            <person name="Yu L."/>
            <person name="Li Y."/>
            <person name="Sun Y."/>
            <person name="Li W."/>
            <person name="Chen Y."/>
            <person name="Li Y."/>
            <person name="Zhang Y."/>
            <person name="Ai D."/>
            <person name="Zhao J."/>
            <person name="Shang C."/>
            <person name="Ma Y."/>
            <person name="Wu B."/>
            <person name="Wang M."/>
            <person name="Gao L."/>
            <person name="Sun D."/>
            <person name="Zhang P."/>
            <person name="Guo F."/>
            <person name="Wang W."/>
            <person name="Li Y."/>
            <person name="Wang J."/>
            <person name="Varshney R.K."/>
            <person name="Wang J."/>
            <person name="Ling H.Q."/>
            <person name="Wan P."/>
        </authorList>
    </citation>
    <scope>NUCLEOTIDE SEQUENCE</scope>
    <source>
        <strain evidence="2">cv. Jingnong 6</strain>
    </source>
</reference>
<sequence length="106" mass="12525">MQPELDLHVPENERLKTRKLTSSELKIVRFKMKLRTPEMLLRCLNGDRRRAKLDTWRPFRGVFRCVFNGSDNLRPQHETLALITLRRQIWGDWTSILTSVGGSEVY</sequence>
<dbReference type="EMBL" id="CM003375">
    <property type="protein sequence ID" value="KOM43667.1"/>
    <property type="molecule type" value="Genomic_DNA"/>
</dbReference>
<gene>
    <name evidence="1" type="ORF">LR48_Vigan05g127200</name>
</gene>
<evidence type="ECO:0000313" key="2">
    <source>
        <dbReference type="Proteomes" id="UP000053144"/>
    </source>
</evidence>
<dbReference type="Proteomes" id="UP000053144">
    <property type="component" value="Chromosome 5"/>
</dbReference>